<keyword evidence="1" id="KW-0812">Transmembrane</keyword>
<feature type="transmembrane region" description="Helical" evidence="1">
    <location>
        <begin position="224"/>
        <end position="245"/>
    </location>
</feature>
<gene>
    <name evidence="2" type="ORF">EBO15_06605</name>
</gene>
<evidence type="ECO:0000313" key="3">
    <source>
        <dbReference type="Proteomes" id="UP000282674"/>
    </source>
</evidence>
<dbReference type="EMBL" id="RFFG01000008">
    <property type="protein sequence ID" value="RMI46591.1"/>
    <property type="molecule type" value="Genomic_DNA"/>
</dbReference>
<feature type="transmembrane region" description="Helical" evidence="1">
    <location>
        <begin position="141"/>
        <end position="162"/>
    </location>
</feature>
<feature type="transmembrane region" description="Helical" evidence="1">
    <location>
        <begin position="62"/>
        <end position="87"/>
    </location>
</feature>
<proteinExistence type="predicted"/>
<evidence type="ECO:0000256" key="1">
    <source>
        <dbReference type="SAM" id="Phobius"/>
    </source>
</evidence>
<feature type="transmembrane region" description="Helical" evidence="1">
    <location>
        <begin position="169"/>
        <end position="190"/>
    </location>
</feature>
<comment type="caution">
    <text evidence="2">The sequence shown here is derived from an EMBL/GenBank/DDBJ whole genome shotgun (WGS) entry which is preliminary data.</text>
</comment>
<feature type="transmembrane region" description="Helical" evidence="1">
    <location>
        <begin position="20"/>
        <end position="42"/>
    </location>
</feature>
<keyword evidence="1" id="KW-1133">Transmembrane helix</keyword>
<reference evidence="2 3" key="1">
    <citation type="submission" date="2018-10" db="EMBL/GenBank/DDBJ databases">
        <title>Isolation from soil.</title>
        <authorList>
            <person name="Hu J."/>
        </authorList>
    </citation>
    <scope>NUCLEOTIDE SEQUENCE [LARGE SCALE GENOMIC DNA]</scope>
    <source>
        <strain evidence="2 3">NEAU-Ht49</strain>
    </source>
</reference>
<accession>A0A3M2MAT4</accession>
<dbReference type="AlphaFoldDB" id="A0A3M2MAT4"/>
<organism evidence="2 3">
    <name type="scientific">Actinomadura harenae</name>
    <dbReference type="NCBI Taxonomy" id="2483351"/>
    <lineage>
        <taxon>Bacteria</taxon>
        <taxon>Bacillati</taxon>
        <taxon>Actinomycetota</taxon>
        <taxon>Actinomycetes</taxon>
        <taxon>Streptosporangiales</taxon>
        <taxon>Thermomonosporaceae</taxon>
        <taxon>Actinomadura</taxon>
    </lineage>
</organism>
<sequence length="250" mass="25779">MTRELHAEWTKLRTLSSTAWLLLATCALTVLVGTLVSTAVSASDGPQDLPKLVLGGIQYGQATMVVLACLTVCAEYGTGTIGPTLVAMPRRLRVFAAKAVVVSVLAAVCGVLGVAGSLVAGRFVVASDGFAALPLTDGATLRAAAGTVLYLGLVALLSLGLATALRDSGVAIMTVLSVLYAVPILTRLVASEHWKLRLEKYAPMKAGLSVQATKNLAALPLSPWHGLGVLALYTAGCLALGALLFRLRDA</sequence>
<keyword evidence="1" id="KW-0472">Membrane</keyword>
<evidence type="ECO:0000313" key="2">
    <source>
        <dbReference type="EMBL" id="RMI46591.1"/>
    </source>
</evidence>
<dbReference type="Proteomes" id="UP000282674">
    <property type="component" value="Unassembled WGS sequence"/>
</dbReference>
<protein>
    <submittedName>
        <fullName evidence="2">ABC transporter permease</fullName>
    </submittedName>
</protein>
<dbReference type="OrthoDB" id="3297985at2"/>
<name>A0A3M2MAT4_9ACTN</name>
<feature type="transmembrane region" description="Helical" evidence="1">
    <location>
        <begin position="99"/>
        <end position="121"/>
    </location>
</feature>
<dbReference type="RefSeq" id="WP_122193398.1">
    <property type="nucleotide sequence ID" value="NZ_JBHSKC010000020.1"/>
</dbReference>
<keyword evidence="3" id="KW-1185">Reference proteome</keyword>